<dbReference type="InterPro" id="IPR025579">
    <property type="entry name" value="DUF4357"/>
</dbReference>
<dbReference type="Proteomes" id="UP000221860">
    <property type="component" value="Unassembled WGS sequence"/>
</dbReference>
<protein>
    <submittedName>
        <fullName evidence="2">Methionine sulfoxide reductase</fullName>
    </submittedName>
</protein>
<dbReference type="EMBL" id="NQWH01000004">
    <property type="protein sequence ID" value="PHP28951.1"/>
    <property type="molecule type" value="Genomic_DNA"/>
</dbReference>
<feature type="domain" description="DUF4357" evidence="1">
    <location>
        <begin position="234"/>
        <end position="285"/>
    </location>
</feature>
<keyword evidence="3" id="KW-1185">Reference proteome</keyword>
<name>A0A2G1MJM5_9RHOB</name>
<dbReference type="CDD" id="cd10447">
    <property type="entry name" value="GIY-YIG_unchar_2"/>
    <property type="match status" value="1"/>
</dbReference>
<dbReference type="Pfam" id="PF14267">
    <property type="entry name" value="DUF4357"/>
    <property type="match status" value="1"/>
</dbReference>
<proteinExistence type="predicted"/>
<evidence type="ECO:0000313" key="3">
    <source>
        <dbReference type="Proteomes" id="UP000221860"/>
    </source>
</evidence>
<dbReference type="AlphaFoldDB" id="A0A2G1MJM5"/>
<dbReference type="OrthoDB" id="2656488at2"/>
<reference evidence="2 3" key="1">
    <citation type="submission" date="2017-08" db="EMBL/GenBank/DDBJ databases">
        <title>Draft Genome Sequence of Loktanella cinnabarina Strain XM1, Isolated from Coastal Surface Water.</title>
        <authorList>
            <person name="Ma R."/>
            <person name="Wang J."/>
            <person name="Wang Q."/>
            <person name="Ma Z."/>
            <person name="Li J."/>
            <person name="Chen L."/>
        </authorList>
    </citation>
    <scope>NUCLEOTIDE SEQUENCE [LARGE SCALE GENOMIC DNA]</scope>
    <source>
        <strain evidence="2 3">XM1</strain>
    </source>
</reference>
<sequence>MSQGRSLELYFVDGRPDGLLTAEVFNWTGHILSAPRIQLREALERPEAKYTGVYLLLGDDEDGRIAYVGEGESISERIRSHDAKKEWWSNVVMITTSSDSLHKAHVKYLESRLVEIAREAAQVRLENGNTPPRSSLSEAGQANMEEFIETLRMVLPALGIDLLQVQKRSARYGSETTDASTPPICFSLSAPQVGIVATARLEGAEFIVRQGSEARPRWVGQGGHVASYAKLHAQLCQLGILKVEGDKAIFTEHYAFSSPSAAAAVVLGRPSNGRTKWKRSETGQSYADWEAEQIGADA</sequence>
<gene>
    <name evidence="2" type="ORF">CJ301_04450</name>
</gene>
<dbReference type="RefSeq" id="WP_099274704.1">
    <property type="nucleotide sequence ID" value="NZ_KZ304952.1"/>
</dbReference>
<comment type="caution">
    <text evidence="2">The sequence shown here is derived from an EMBL/GenBank/DDBJ whole genome shotgun (WGS) entry which is preliminary data.</text>
</comment>
<evidence type="ECO:0000313" key="2">
    <source>
        <dbReference type="EMBL" id="PHP28951.1"/>
    </source>
</evidence>
<evidence type="ECO:0000259" key="1">
    <source>
        <dbReference type="Pfam" id="PF14267"/>
    </source>
</evidence>
<organism evidence="2 3">
    <name type="scientific">Limimaricola cinnabarinus</name>
    <dbReference type="NCBI Taxonomy" id="1125964"/>
    <lineage>
        <taxon>Bacteria</taxon>
        <taxon>Pseudomonadati</taxon>
        <taxon>Pseudomonadota</taxon>
        <taxon>Alphaproteobacteria</taxon>
        <taxon>Rhodobacterales</taxon>
        <taxon>Paracoccaceae</taxon>
        <taxon>Limimaricola</taxon>
    </lineage>
</organism>
<accession>A0A2G1MJM5</accession>